<proteinExistence type="predicted"/>
<protein>
    <submittedName>
        <fullName evidence="1">Uncharacterized protein</fullName>
    </submittedName>
</protein>
<dbReference type="Proteomes" id="UP000074382">
    <property type="component" value="Unassembled WGS sequence"/>
</dbReference>
<evidence type="ECO:0000313" key="2">
    <source>
        <dbReference type="Proteomes" id="UP000074382"/>
    </source>
</evidence>
<gene>
    <name evidence="1" type="ORF">AC529_15220</name>
</gene>
<dbReference type="AlphaFoldDB" id="A0A147KF55"/>
<evidence type="ECO:0000313" key="1">
    <source>
        <dbReference type="EMBL" id="KUP95869.1"/>
    </source>
</evidence>
<comment type="caution">
    <text evidence="1">The sequence shown here is derived from an EMBL/GenBank/DDBJ whole genome shotgun (WGS) entry which is preliminary data.</text>
</comment>
<reference evidence="2" key="1">
    <citation type="journal article" date="2017" name="Acta Aliment.">
        <title>Plant polysaccharide degrading enzyme system of Thermpbifida cellulosilytica TB100 revealed by de novo genome project data.</title>
        <authorList>
            <person name="Toth A."/>
            <person name="Baka E."/>
            <person name="Luzics S."/>
            <person name="Bata-Vidacs I."/>
            <person name="Nagy I."/>
            <person name="Balint B."/>
            <person name="Herceg R."/>
            <person name="Olasz F."/>
            <person name="Wilk T."/>
            <person name="Nagy T."/>
            <person name="Kriszt B."/>
            <person name="Nagy I."/>
            <person name="Kukolya J."/>
        </authorList>
    </citation>
    <scope>NUCLEOTIDE SEQUENCE [LARGE SCALE GENOMIC DNA]</scope>
    <source>
        <strain evidence="2">TB100</strain>
    </source>
</reference>
<sequence>MVRWVDVRQAHGRGGNAAMWAIAQADALVFPEQETVGGNVGYRLGSGGHDDLSAPQTASFSKSGYVYRCSCV</sequence>
<dbReference type="EMBL" id="LGEM01000105">
    <property type="protein sequence ID" value="KUP95869.1"/>
    <property type="molecule type" value="Genomic_DNA"/>
</dbReference>
<organism evidence="1 2">
    <name type="scientific">Thermobifida cellulosilytica TB100</name>
    <dbReference type="NCBI Taxonomy" id="665004"/>
    <lineage>
        <taxon>Bacteria</taxon>
        <taxon>Bacillati</taxon>
        <taxon>Actinomycetota</taxon>
        <taxon>Actinomycetes</taxon>
        <taxon>Streptosporangiales</taxon>
        <taxon>Nocardiopsidaceae</taxon>
        <taxon>Thermobifida</taxon>
    </lineage>
</organism>
<keyword evidence="2" id="KW-1185">Reference proteome</keyword>
<accession>A0A147KF55</accession>
<name>A0A147KF55_THECS</name>